<keyword evidence="1" id="KW-0805">Transcription regulation</keyword>
<dbReference type="AlphaFoldDB" id="A0A2V1JR38"/>
<dbReference type="SMART" id="SM00895">
    <property type="entry name" value="FCD"/>
    <property type="match status" value="1"/>
</dbReference>
<accession>A0A2V1JR38</accession>
<protein>
    <recommendedName>
        <fullName evidence="4">HTH gntR-type domain-containing protein</fullName>
    </recommendedName>
</protein>
<dbReference type="InterPro" id="IPR036390">
    <property type="entry name" value="WH_DNA-bd_sf"/>
</dbReference>
<evidence type="ECO:0000313" key="6">
    <source>
        <dbReference type="Proteomes" id="UP000245288"/>
    </source>
</evidence>
<dbReference type="Gene3D" id="1.10.10.10">
    <property type="entry name" value="Winged helix-like DNA-binding domain superfamily/Winged helix DNA-binding domain"/>
    <property type="match status" value="1"/>
</dbReference>
<dbReference type="Pfam" id="PF07729">
    <property type="entry name" value="FCD"/>
    <property type="match status" value="1"/>
</dbReference>
<dbReference type="InterPro" id="IPR008920">
    <property type="entry name" value="TF_FadR/GntR_C"/>
</dbReference>
<gene>
    <name evidence="5" type="ORF">LG34_13705</name>
</gene>
<dbReference type="CDD" id="cd07377">
    <property type="entry name" value="WHTH_GntR"/>
    <property type="match status" value="1"/>
</dbReference>
<dbReference type="Pfam" id="PF00392">
    <property type="entry name" value="GntR"/>
    <property type="match status" value="1"/>
</dbReference>
<evidence type="ECO:0000313" key="5">
    <source>
        <dbReference type="EMBL" id="PWE85803.1"/>
    </source>
</evidence>
<dbReference type="InterPro" id="IPR036388">
    <property type="entry name" value="WH-like_DNA-bd_sf"/>
</dbReference>
<keyword evidence="6" id="KW-1185">Reference proteome</keyword>
<feature type="domain" description="HTH gntR-type" evidence="4">
    <location>
        <begin position="17"/>
        <end position="84"/>
    </location>
</feature>
<keyword evidence="2" id="KW-0238">DNA-binding</keyword>
<dbReference type="Proteomes" id="UP000245288">
    <property type="component" value="Unassembled WGS sequence"/>
</dbReference>
<dbReference type="EMBL" id="JRFU01000151">
    <property type="protein sequence ID" value="PWE85803.1"/>
    <property type="molecule type" value="Genomic_DNA"/>
</dbReference>
<dbReference type="RefSeq" id="WP_109216474.1">
    <property type="nucleotide sequence ID" value="NZ_CABMEW010000001.1"/>
</dbReference>
<proteinExistence type="predicted"/>
<evidence type="ECO:0000259" key="4">
    <source>
        <dbReference type="PROSITE" id="PS50949"/>
    </source>
</evidence>
<sequence length="230" mass="26724">MINQENSKYDSLNQPVENKQQLAYQQIKQDILNNTYPAGTVMVERKLCEIYNVSRSPIRNALQQLTHEGLLSFVPGKGTVVASFSTDDILEVYDLIELLQDYAIKACINKQNALVVNALEMALNNMKTALEKDDIFHFTRWDQKFHQLLVSYSGNKRLETVYDQLDCQQMLFISTILDDRDLAARSLQEHTQILDAIRNQDSDLAHQTLHQHYQHIKQYYINKLLSRIHI</sequence>
<dbReference type="PANTHER" id="PTHR43537">
    <property type="entry name" value="TRANSCRIPTIONAL REGULATOR, GNTR FAMILY"/>
    <property type="match status" value="1"/>
</dbReference>
<dbReference type="PRINTS" id="PR00035">
    <property type="entry name" value="HTHGNTR"/>
</dbReference>
<evidence type="ECO:0000256" key="3">
    <source>
        <dbReference type="ARBA" id="ARBA00023163"/>
    </source>
</evidence>
<keyword evidence="3" id="KW-0804">Transcription</keyword>
<dbReference type="GO" id="GO:0003677">
    <property type="term" value="F:DNA binding"/>
    <property type="evidence" value="ECO:0007669"/>
    <property type="project" value="UniProtKB-KW"/>
</dbReference>
<dbReference type="PANTHER" id="PTHR43537:SF24">
    <property type="entry name" value="GLUCONATE OPERON TRANSCRIPTIONAL REPRESSOR"/>
    <property type="match status" value="1"/>
</dbReference>
<dbReference type="OrthoDB" id="389878at2"/>
<organism evidence="5 6">
    <name type="scientific">Eubacterium ramulus</name>
    <dbReference type="NCBI Taxonomy" id="39490"/>
    <lineage>
        <taxon>Bacteria</taxon>
        <taxon>Bacillati</taxon>
        <taxon>Bacillota</taxon>
        <taxon>Clostridia</taxon>
        <taxon>Eubacteriales</taxon>
        <taxon>Eubacteriaceae</taxon>
        <taxon>Eubacterium</taxon>
    </lineage>
</organism>
<evidence type="ECO:0000256" key="1">
    <source>
        <dbReference type="ARBA" id="ARBA00023015"/>
    </source>
</evidence>
<name>A0A2V1JR38_EUBRA</name>
<dbReference type="PROSITE" id="PS50949">
    <property type="entry name" value="HTH_GNTR"/>
    <property type="match status" value="1"/>
</dbReference>
<evidence type="ECO:0000256" key="2">
    <source>
        <dbReference type="ARBA" id="ARBA00023125"/>
    </source>
</evidence>
<dbReference type="Gene3D" id="1.20.120.530">
    <property type="entry name" value="GntR ligand-binding domain-like"/>
    <property type="match status" value="1"/>
</dbReference>
<dbReference type="SUPFAM" id="SSF46785">
    <property type="entry name" value="Winged helix' DNA-binding domain"/>
    <property type="match status" value="1"/>
</dbReference>
<dbReference type="InterPro" id="IPR000524">
    <property type="entry name" value="Tscrpt_reg_HTH_GntR"/>
</dbReference>
<dbReference type="InterPro" id="IPR011711">
    <property type="entry name" value="GntR_C"/>
</dbReference>
<dbReference type="GO" id="GO:0003700">
    <property type="term" value="F:DNA-binding transcription factor activity"/>
    <property type="evidence" value="ECO:0007669"/>
    <property type="project" value="InterPro"/>
</dbReference>
<dbReference type="SMART" id="SM00345">
    <property type="entry name" value="HTH_GNTR"/>
    <property type="match status" value="1"/>
</dbReference>
<reference evidence="5 6" key="1">
    <citation type="submission" date="2014-09" db="EMBL/GenBank/DDBJ databases">
        <title>Butyrate-producing bacteria isolated from human gut.</title>
        <authorList>
            <person name="Zhang Q."/>
            <person name="Zhao L."/>
        </authorList>
    </citation>
    <scope>NUCLEOTIDE SEQUENCE [LARGE SCALE GENOMIC DNA]</scope>
    <source>
        <strain evidence="5 6">21</strain>
    </source>
</reference>
<comment type="caution">
    <text evidence="5">The sequence shown here is derived from an EMBL/GenBank/DDBJ whole genome shotgun (WGS) entry which is preliminary data.</text>
</comment>
<dbReference type="SUPFAM" id="SSF48008">
    <property type="entry name" value="GntR ligand-binding domain-like"/>
    <property type="match status" value="1"/>
</dbReference>